<organism evidence="13 14">
    <name type="scientific">Candidatus Legionella polyplacis</name>
    <dbReference type="NCBI Taxonomy" id="2005262"/>
    <lineage>
        <taxon>Bacteria</taxon>
        <taxon>Pseudomonadati</taxon>
        <taxon>Pseudomonadota</taxon>
        <taxon>Gammaproteobacteria</taxon>
        <taxon>Legionellales</taxon>
        <taxon>Legionellaceae</taxon>
        <taxon>Legionella</taxon>
    </lineage>
</organism>
<sequence>MINYHTNEFKIGTKIIVDNDPYIIIESHFIKPGKGQAFVRIKIRNLKNNQIIERTYKAGEKLPAANIIDINVQYLYQHLHTWNFININNFEQYELKKNDISNIKIWLKEEEIYTLTLWNKNPIHIIAPNFINFFVIETNPNFKNQISKNGNKIAILETGLKIRVPNFIQKGDFIKIDTRTKEYICRIK</sequence>
<evidence type="ECO:0000256" key="7">
    <source>
        <dbReference type="ARBA" id="ARBA00023278"/>
    </source>
</evidence>
<evidence type="ECO:0000259" key="12">
    <source>
        <dbReference type="SMART" id="SM01185"/>
    </source>
</evidence>
<feature type="domain" description="Elongation factor P C-terminal" evidence="11">
    <location>
        <begin position="131"/>
        <end position="186"/>
    </location>
</feature>
<dbReference type="InterPro" id="IPR011768">
    <property type="entry name" value="Transl_elongation_fac_P"/>
</dbReference>
<dbReference type="GO" id="GO:0003746">
    <property type="term" value="F:translation elongation factor activity"/>
    <property type="evidence" value="ECO:0007669"/>
    <property type="project" value="UniProtKB-KW"/>
</dbReference>
<dbReference type="PANTHER" id="PTHR30053">
    <property type="entry name" value="ELONGATION FACTOR P"/>
    <property type="match status" value="1"/>
</dbReference>
<comment type="subcellular location">
    <subcellularLocation>
        <location evidence="1 8">Cytoplasm</location>
    </subcellularLocation>
</comment>
<dbReference type="SMART" id="SM00841">
    <property type="entry name" value="Elong-fact-P_C"/>
    <property type="match status" value="1"/>
</dbReference>
<dbReference type="Pfam" id="PF08207">
    <property type="entry name" value="EFP_N"/>
    <property type="match status" value="1"/>
</dbReference>
<dbReference type="EMBL" id="CP135137">
    <property type="protein sequence ID" value="WWR11702.1"/>
    <property type="molecule type" value="Genomic_DNA"/>
</dbReference>
<comment type="pathway">
    <text evidence="2 8">Protein biosynthesis; polypeptide chain elongation.</text>
</comment>
<evidence type="ECO:0000313" key="13">
    <source>
        <dbReference type="EMBL" id="WWR11702.1"/>
    </source>
</evidence>
<dbReference type="InterPro" id="IPR013185">
    <property type="entry name" value="Transl_elong_KOW-like"/>
</dbReference>
<dbReference type="SMART" id="SM01185">
    <property type="entry name" value="EFP"/>
    <property type="match status" value="1"/>
</dbReference>
<keyword evidence="4 8" id="KW-0963">Cytoplasm</keyword>
<reference evidence="13" key="1">
    <citation type="submission" date="2023-09" db="EMBL/GenBank/DDBJ databases">
        <title>Genomes of two closely related lineages of the louse Polyplax serrata with different host specificities.</title>
        <authorList>
            <person name="Martinu J."/>
            <person name="Tarabai H."/>
            <person name="Stefka J."/>
            <person name="Hypsa V."/>
        </authorList>
    </citation>
    <scope>NUCLEOTIDE SEQUENCE [LARGE SCALE GENOMIC DNA]</scope>
    <source>
        <strain evidence="13">98ZLc_SE</strain>
    </source>
</reference>
<dbReference type="NCBIfam" id="NF001810">
    <property type="entry name" value="PRK00529.1"/>
    <property type="match status" value="1"/>
</dbReference>
<dbReference type="InterPro" id="IPR020599">
    <property type="entry name" value="Transl_elong_fac_P/YeiP"/>
</dbReference>
<comment type="PTM">
    <text evidence="8">May be beta-lysylated on the epsilon-amino group of Lys-34 by the combined action of EpmA and EpmB, and then hydroxylated on the C5 position of the same residue by EpmC (if this protein is present). Lysylation is critical for the stimulatory effect of EF-P on peptide-bond formation. The lysylation moiety may extend toward the peptidyltransferase center and stabilize the terminal 3-CCA end of the tRNA. Hydroxylation of the C5 position on Lys-34 may allow additional potential stabilizing hydrogen-bond interactions with the P-tRNA.</text>
</comment>
<evidence type="ECO:0000256" key="4">
    <source>
        <dbReference type="ARBA" id="ARBA00022490"/>
    </source>
</evidence>
<name>A0ABZ2GW71_9GAMM</name>
<feature type="modified residue" description="N6-(3,6-diaminohexanoyl)-5-hydroxylysine" evidence="8">
    <location>
        <position position="34"/>
    </location>
</feature>
<evidence type="ECO:0000256" key="1">
    <source>
        <dbReference type="ARBA" id="ARBA00004496"/>
    </source>
</evidence>
<dbReference type="InterPro" id="IPR015365">
    <property type="entry name" value="Elong-fact-P_C"/>
</dbReference>
<dbReference type="Gene3D" id="2.40.50.140">
    <property type="entry name" value="Nucleic acid-binding proteins"/>
    <property type="match status" value="2"/>
</dbReference>
<evidence type="ECO:0000256" key="10">
    <source>
        <dbReference type="RuleBase" id="RU004389"/>
    </source>
</evidence>
<evidence type="ECO:0000256" key="9">
    <source>
        <dbReference type="NCBIfam" id="TIGR00038"/>
    </source>
</evidence>
<dbReference type="PANTHER" id="PTHR30053:SF12">
    <property type="entry name" value="ELONGATION FACTOR P (EF-P) FAMILY PROTEIN"/>
    <property type="match status" value="1"/>
</dbReference>
<gene>
    <name evidence="8 13" type="primary">efp</name>
    <name evidence="13" type="ORF">RQL39_00895</name>
</gene>
<evidence type="ECO:0000256" key="8">
    <source>
        <dbReference type="HAMAP-Rule" id="MF_00141"/>
    </source>
</evidence>
<dbReference type="PROSITE" id="PS01275">
    <property type="entry name" value="EFP"/>
    <property type="match status" value="1"/>
</dbReference>
<feature type="domain" description="Translation elongation factor P/YeiP central" evidence="12">
    <location>
        <begin position="69"/>
        <end position="123"/>
    </location>
</feature>
<evidence type="ECO:0000259" key="11">
    <source>
        <dbReference type="SMART" id="SM00841"/>
    </source>
</evidence>
<dbReference type="CDD" id="cd05794">
    <property type="entry name" value="S1_EF-P_repeat_2"/>
    <property type="match status" value="1"/>
</dbReference>
<dbReference type="InterPro" id="IPR001059">
    <property type="entry name" value="Transl_elong_P/YeiP_cen"/>
</dbReference>
<comment type="function">
    <text evidence="8">Involved in peptide bond synthesis. Alleviates ribosome stalling that occurs when 3 or more consecutive Pro residues or the sequence PPG is present in a protein, possibly by augmenting the peptidyl transferase activity of the ribosome. Modification of Lys-34 is required for alleviation.</text>
</comment>
<accession>A0ABZ2GW71</accession>
<comment type="similarity">
    <text evidence="3 8 10">Belongs to the elongation factor P family.</text>
</comment>
<keyword evidence="6 8" id="KW-0648">Protein biosynthesis</keyword>
<dbReference type="Pfam" id="PF09285">
    <property type="entry name" value="Elong-fact-P_C"/>
    <property type="match status" value="1"/>
</dbReference>
<dbReference type="NCBIfam" id="TIGR00038">
    <property type="entry name" value="efp"/>
    <property type="match status" value="1"/>
</dbReference>
<dbReference type="InterPro" id="IPR014722">
    <property type="entry name" value="Rib_uL2_dom2"/>
</dbReference>
<evidence type="ECO:0000313" key="14">
    <source>
        <dbReference type="Proteomes" id="UP001368618"/>
    </source>
</evidence>
<keyword evidence="7 8" id="KW-0379">Hydroxylation</keyword>
<dbReference type="SUPFAM" id="SSF50249">
    <property type="entry name" value="Nucleic acid-binding proteins"/>
    <property type="match status" value="2"/>
</dbReference>
<dbReference type="HAMAP" id="MF_00141">
    <property type="entry name" value="EF_P"/>
    <property type="match status" value="1"/>
</dbReference>
<dbReference type="PIRSF" id="PIRSF005901">
    <property type="entry name" value="EF-P"/>
    <property type="match status" value="1"/>
</dbReference>
<keyword evidence="14" id="KW-1185">Reference proteome</keyword>
<keyword evidence="5 8" id="KW-0251">Elongation factor</keyword>
<dbReference type="Gene3D" id="2.30.30.30">
    <property type="match status" value="1"/>
</dbReference>
<evidence type="ECO:0000256" key="5">
    <source>
        <dbReference type="ARBA" id="ARBA00022768"/>
    </source>
</evidence>
<evidence type="ECO:0000256" key="2">
    <source>
        <dbReference type="ARBA" id="ARBA00004815"/>
    </source>
</evidence>
<evidence type="ECO:0000256" key="6">
    <source>
        <dbReference type="ARBA" id="ARBA00022917"/>
    </source>
</evidence>
<dbReference type="InterPro" id="IPR013852">
    <property type="entry name" value="Transl_elong_P/YeiP_CS"/>
</dbReference>
<dbReference type="Pfam" id="PF01132">
    <property type="entry name" value="EFP"/>
    <property type="match status" value="1"/>
</dbReference>
<dbReference type="InterPro" id="IPR012340">
    <property type="entry name" value="NA-bd_OB-fold"/>
</dbReference>
<proteinExistence type="inferred from homology"/>
<dbReference type="Proteomes" id="UP001368618">
    <property type="component" value="Chromosome"/>
</dbReference>
<dbReference type="RefSeq" id="WP_338516222.1">
    <property type="nucleotide sequence ID" value="NZ_CP135137.1"/>
</dbReference>
<protein>
    <recommendedName>
        <fullName evidence="8 9">Elongation factor P</fullName>
        <shortName evidence="8">EF-P</shortName>
    </recommendedName>
</protein>
<evidence type="ECO:0000256" key="3">
    <source>
        <dbReference type="ARBA" id="ARBA00009479"/>
    </source>
</evidence>
<dbReference type="InterPro" id="IPR008991">
    <property type="entry name" value="Translation_prot_SH3-like_sf"/>
</dbReference>
<dbReference type="SUPFAM" id="SSF50104">
    <property type="entry name" value="Translation proteins SH3-like domain"/>
    <property type="match status" value="1"/>
</dbReference>